<name>A0AAV4Y1M4_CAEEX</name>
<evidence type="ECO:0000256" key="1">
    <source>
        <dbReference type="SAM" id="Phobius"/>
    </source>
</evidence>
<gene>
    <name evidence="2" type="ORF">CEXT_499391</name>
</gene>
<reference evidence="2 3" key="1">
    <citation type="submission" date="2021-06" db="EMBL/GenBank/DDBJ databases">
        <title>Caerostris extrusa draft genome.</title>
        <authorList>
            <person name="Kono N."/>
            <person name="Arakawa K."/>
        </authorList>
    </citation>
    <scope>NUCLEOTIDE SEQUENCE [LARGE SCALE GENOMIC DNA]</scope>
</reference>
<protein>
    <submittedName>
        <fullName evidence="2">Uncharacterized protein</fullName>
    </submittedName>
</protein>
<dbReference type="Proteomes" id="UP001054945">
    <property type="component" value="Unassembled WGS sequence"/>
</dbReference>
<dbReference type="AlphaFoldDB" id="A0AAV4Y1M4"/>
<keyword evidence="3" id="KW-1185">Reference proteome</keyword>
<keyword evidence="1" id="KW-0812">Transmembrane</keyword>
<evidence type="ECO:0000313" key="2">
    <source>
        <dbReference type="EMBL" id="GIZ00275.1"/>
    </source>
</evidence>
<sequence>MYLKNCDNLMPMRKNKDTCQSIFNMGSRGRNLWVFGQEVFSKSSLSGISQIAESRTWGRRILCSLICVLYSGILLSCNDLLFSIRCVSNNSGCKSGE</sequence>
<proteinExistence type="predicted"/>
<feature type="transmembrane region" description="Helical" evidence="1">
    <location>
        <begin position="61"/>
        <end position="84"/>
    </location>
</feature>
<evidence type="ECO:0000313" key="3">
    <source>
        <dbReference type="Proteomes" id="UP001054945"/>
    </source>
</evidence>
<keyword evidence="1" id="KW-1133">Transmembrane helix</keyword>
<dbReference type="EMBL" id="BPLR01018528">
    <property type="protein sequence ID" value="GIZ00275.1"/>
    <property type="molecule type" value="Genomic_DNA"/>
</dbReference>
<comment type="caution">
    <text evidence="2">The sequence shown here is derived from an EMBL/GenBank/DDBJ whole genome shotgun (WGS) entry which is preliminary data.</text>
</comment>
<accession>A0AAV4Y1M4</accession>
<organism evidence="2 3">
    <name type="scientific">Caerostris extrusa</name>
    <name type="common">Bark spider</name>
    <name type="synonym">Caerostris bankana</name>
    <dbReference type="NCBI Taxonomy" id="172846"/>
    <lineage>
        <taxon>Eukaryota</taxon>
        <taxon>Metazoa</taxon>
        <taxon>Ecdysozoa</taxon>
        <taxon>Arthropoda</taxon>
        <taxon>Chelicerata</taxon>
        <taxon>Arachnida</taxon>
        <taxon>Araneae</taxon>
        <taxon>Araneomorphae</taxon>
        <taxon>Entelegynae</taxon>
        <taxon>Araneoidea</taxon>
        <taxon>Araneidae</taxon>
        <taxon>Caerostris</taxon>
    </lineage>
</organism>
<keyword evidence="1" id="KW-0472">Membrane</keyword>